<proteinExistence type="predicted"/>
<organism evidence="2">
    <name type="scientific">viral metagenome</name>
    <dbReference type="NCBI Taxonomy" id="1070528"/>
    <lineage>
        <taxon>unclassified sequences</taxon>
        <taxon>metagenomes</taxon>
        <taxon>organismal metagenomes</taxon>
    </lineage>
</organism>
<evidence type="ECO:0000256" key="1">
    <source>
        <dbReference type="SAM" id="Coils"/>
    </source>
</evidence>
<protein>
    <submittedName>
        <fullName evidence="2">Uncharacterized protein</fullName>
    </submittedName>
</protein>
<evidence type="ECO:0000313" key="2">
    <source>
        <dbReference type="EMBL" id="QJA64473.1"/>
    </source>
</evidence>
<gene>
    <name evidence="2" type="ORF">MM415B00496_0031</name>
</gene>
<feature type="coiled-coil region" evidence="1">
    <location>
        <begin position="7"/>
        <end position="54"/>
    </location>
</feature>
<keyword evidence="1" id="KW-0175">Coiled coil</keyword>
<sequence>MEKTKTKEELTKELAELNSKKSELTADITARKKILEAINQAEKEKKEKEAQEQHEKFMQSLIGAKILKIEIYTFPTIAGYDSSEGEYVITTDRGSFLVQSYEPEENPKMEAWATVQKTYES</sequence>
<name>A0A6M3J3N5_9ZZZZ</name>
<reference evidence="2" key="1">
    <citation type="submission" date="2020-03" db="EMBL/GenBank/DDBJ databases">
        <title>The deep terrestrial virosphere.</title>
        <authorList>
            <person name="Holmfeldt K."/>
            <person name="Nilsson E."/>
            <person name="Simone D."/>
            <person name="Lopez-Fernandez M."/>
            <person name="Wu X."/>
            <person name="de Brujin I."/>
            <person name="Lundin D."/>
            <person name="Andersson A."/>
            <person name="Bertilsson S."/>
            <person name="Dopson M."/>
        </authorList>
    </citation>
    <scope>NUCLEOTIDE SEQUENCE</scope>
    <source>
        <strain evidence="2">MM415B00496</strain>
    </source>
</reference>
<dbReference type="AlphaFoldDB" id="A0A6M3J3N5"/>
<dbReference type="EMBL" id="MT141520">
    <property type="protein sequence ID" value="QJA64473.1"/>
    <property type="molecule type" value="Genomic_DNA"/>
</dbReference>
<accession>A0A6M3J3N5</accession>